<keyword evidence="2" id="KW-1185">Reference proteome</keyword>
<reference evidence="1" key="1">
    <citation type="journal article" date="2022" name="bioRxiv">
        <title>Sequencing and chromosome-scale assembly of the giantPleurodeles waltlgenome.</title>
        <authorList>
            <person name="Brown T."/>
            <person name="Elewa A."/>
            <person name="Iarovenko S."/>
            <person name="Subramanian E."/>
            <person name="Araus A.J."/>
            <person name="Petzold A."/>
            <person name="Susuki M."/>
            <person name="Suzuki K.-i.T."/>
            <person name="Hayashi T."/>
            <person name="Toyoda A."/>
            <person name="Oliveira C."/>
            <person name="Osipova E."/>
            <person name="Leigh N.D."/>
            <person name="Simon A."/>
            <person name="Yun M.H."/>
        </authorList>
    </citation>
    <scope>NUCLEOTIDE SEQUENCE</scope>
    <source>
        <strain evidence="1">20211129_DDA</strain>
        <tissue evidence="1">Liver</tissue>
    </source>
</reference>
<proteinExistence type="predicted"/>
<name>A0AAV7SIU0_PLEWA</name>
<dbReference type="AlphaFoldDB" id="A0AAV7SIU0"/>
<comment type="caution">
    <text evidence="1">The sequence shown here is derived from an EMBL/GenBank/DDBJ whole genome shotgun (WGS) entry which is preliminary data.</text>
</comment>
<evidence type="ECO:0000313" key="1">
    <source>
        <dbReference type="EMBL" id="KAJ1164005.1"/>
    </source>
</evidence>
<evidence type="ECO:0000313" key="2">
    <source>
        <dbReference type="Proteomes" id="UP001066276"/>
    </source>
</evidence>
<organism evidence="1 2">
    <name type="scientific">Pleurodeles waltl</name>
    <name type="common">Iberian ribbed newt</name>
    <dbReference type="NCBI Taxonomy" id="8319"/>
    <lineage>
        <taxon>Eukaryota</taxon>
        <taxon>Metazoa</taxon>
        <taxon>Chordata</taxon>
        <taxon>Craniata</taxon>
        <taxon>Vertebrata</taxon>
        <taxon>Euteleostomi</taxon>
        <taxon>Amphibia</taxon>
        <taxon>Batrachia</taxon>
        <taxon>Caudata</taxon>
        <taxon>Salamandroidea</taxon>
        <taxon>Salamandridae</taxon>
        <taxon>Pleurodelinae</taxon>
        <taxon>Pleurodeles</taxon>
    </lineage>
</organism>
<gene>
    <name evidence="1" type="ORF">NDU88_004452</name>
</gene>
<dbReference type="Proteomes" id="UP001066276">
    <property type="component" value="Chromosome 4_2"/>
</dbReference>
<protein>
    <submittedName>
        <fullName evidence="1">Uncharacterized protein</fullName>
    </submittedName>
</protein>
<accession>A0AAV7SIU0</accession>
<dbReference type="EMBL" id="JANPWB010000008">
    <property type="protein sequence ID" value="KAJ1164005.1"/>
    <property type="molecule type" value="Genomic_DNA"/>
</dbReference>
<sequence length="202" mass="21479">MRVGLSGFCRRKGEIQLRALSCIPASWKRDGVVFEVVGELGVDDFLDDLRWEGEEGDRAEVFEVVEVILWFLEEGLNVGVLPAVRDGGGVEGKVDDFTKLGGDGGEAVGVGGVVGGGVWRRCGVEAVVDGSDFLVEKSRECVAEFLGWWDVVDVGAGVGELLHDAEEFLAVVRVVVKAFCEVGAFGESDKLVVLAGGFLVGC</sequence>